<dbReference type="Proteomes" id="UP000283210">
    <property type="component" value="Chromosome 19"/>
</dbReference>
<dbReference type="EMBL" id="CM012455">
    <property type="protein sequence ID" value="RVE59962.1"/>
    <property type="molecule type" value="Genomic_DNA"/>
</dbReference>
<keyword evidence="1" id="KW-0812">Transmembrane</keyword>
<dbReference type="Gene3D" id="3.40.50.150">
    <property type="entry name" value="Vaccinia Virus protein VP39"/>
    <property type="match status" value="1"/>
</dbReference>
<reference evidence="2 3" key="1">
    <citation type="submission" date="2018-11" db="EMBL/GenBank/DDBJ databases">
        <authorList>
            <person name="Lopez-Roques C."/>
            <person name="Donnadieu C."/>
            <person name="Bouchez O."/>
            <person name="Klopp C."/>
            <person name="Cabau C."/>
            <person name="Zahm M."/>
        </authorList>
    </citation>
    <scope>NUCLEOTIDE SEQUENCE [LARGE SCALE GENOMIC DNA]</scope>
    <source>
        <strain evidence="2">RS831</strain>
        <tissue evidence="2">Whole body</tissue>
    </source>
</reference>
<dbReference type="PANTHER" id="PTHR12890">
    <property type="entry name" value="DREV PROTEIN"/>
    <property type="match status" value="1"/>
</dbReference>
<keyword evidence="1" id="KW-0472">Membrane</keyword>
<organism evidence="2 3">
    <name type="scientific">Oryzias javanicus</name>
    <name type="common">Javanese ricefish</name>
    <name type="synonym">Aplocheilus javanicus</name>
    <dbReference type="NCBI Taxonomy" id="123683"/>
    <lineage>
        <taxon>Eukaryota</taxon>
        <taxon>Metazoa</taxon>
        <taxon>Chordata</taxon>
        <taxon>Craniata</taxon>
        <taxon>Vertebrata</taxon>
        <taxon>Euteleostomi</taxon>
        <taxon>Actinopterygii</taxon>
        <taxon>Neopterygii</taxon>
        <taxon>Teleostei</taxon>
        <taxon>Neoteleostei</taxon>
        <taxon>Acanthomorphata</taxon>
        <taxon>Ovalentaria</taxon>
        <taxon>Atherinomorphae</taxon>
        <taxon>Beloniformes</taxon>
        <taxon>Adrianichthyidae</taxon>
        <taxon>Oryziinae</taxon>
        <taxon>Oryzias</taxon>
    </lineage>
</organism>
<proteinExistence type="predicted"/>
<dbReference type="InterPro" id="IPR029063">
    <property type="entry name" value="SAM-dependent_MTases_sf"/>
</dbReference>
<dbReference type="OrthoDB" id="199041at2759"/>
<accession>A0A3S2PSP0</accession>
<evidence type="ECO:0000313" key="3">
    <source>
        <dbReference type="Proteomes" id="UP000283210"/>
    </source>
</evidence>
<gene>
    <name evidence="2" type="ORF">OJAV_G00194080</name>
</gene>
<dbReference type="Pfam" id="PF05219">
    <property type="entry name" value="DREV"/>
    <property type="match status" value="1"/>
</dbReference>
<dbReference type="CDD" id="cd02440">
    <property type="entry name" value="AdoMet_MTases"/>
    <property type="match status" value="1"/>
</dbReference>
<feature type="transmembrane region" description="Helical" evidence="1">
    <location>
        <begin position="38"/>
        <end position="55"/>
    </location>
</feature>
<reference evidence="2 3" key="2">
    <citation type="submission" date="2019-01" db="EMBL/GenBank/DDBJ databases">
        <title>A chromosome length genome reference of the Java medaka (oryzias javanicus).</title>
        <authorList>
            <person name="Herpin A."/>
            <person name="Takehana Y."/>
            <person name="Naruse K."/>
            <person name="Ansai S."/>
            <person name="Kawaguchi M."/>
        </authorList>
    </citation>
    <scope>NUCLEOTIDE SEQUENCE [LARGE SCALE GENOMIC DNA]</scope>
    <source>
        <strain evidence="2">RS831</strain>
        <tissue evidence="2">Whole body</tissue>
    </source>
</reference>
<evidence type="ECO:0000256" key="1">
    <source>
        <dbReference type="SAM" id="Phobius"/>
    </source>
</evidence>
<dbReference type="AlphaFoldDB" id="A0A3S2PSP0"/>
<dbReference type="GO" id="GO:0106370">
    <property type="term" value="F:protein-L-histidine N-pros-methyltransferase activity"/>
    <property type="evidence" value="ECO:0007669"/>
    <property type="project" value="InterPro"/>
</dbReference>
<name>A0A3S2PSP0_ORYJA</name>
<dbReference type="InterPro" id="IPR007884">
    <property type="entry name" value="METL9"/>
</dbReference>
<keyword evidence="3" id="KW-1185">Reference proteome</keyword>
<evidence type="ECO:0000313" key="2">
    <source>
        <dbReference type="EMBL" id="RVE59962.1"/>
    </source>
</evidence>
<dbReference type="SUPFAM" id="SSF53335">
    <property type="entry name" value="S-adenosyl-L-methionine-dependent methyltransferases"/>
    <property type="match status" value="1"/>
</dbReference>
<keyword evidence="1" id="KW-1133">Transmembrane helix</keyword>
<dbReference type="PANTHER" id="PTHR12890:SF0">
    <property type="entry name" value="PROTEIN-L-HISTIDINE N-PROS-METHYLTRANSFERASE"/>
    <property type="match status" value="1"/>
</dbReference>
<sequence>MNTQKKNADLVVLVVNGGRVSHRGSVSAAPPRPPQLKTLFFVAWLLGYVAFLLSIRRMWTAKHARSPLVRSLVMNMVNEHEAGTRETHEWYRCCPDLLGESVRPLFIQSHLDSDTKDFLKKSAEKSSWLFTQLYHSLVSTVLSPVVSRTSINGFLGRGSMFVFSSDQFQELLRIGPDWTAERLLDLGAGDGGVTEVMGVHFRQVFATEVSVPMKWHLQRRNYKVLDIDEWQHVGFQYDVISCLNLLDRCDDPLHLLLEIRKALVPKTGRLVLAAVLPFQPYVEVGGKWERPKEHLKVKGKSWEEQVTDLSNQVFPQVGFEVEAVTRLPYLCEGDMYNDYYVLDDAVFVLKAAGDSEQSVQEL</sequence>
<protein>
    <submittedName>
        <fullName evidence="2">Uncharacterized protein</fullName>
    </submittedName>
</protein>